<dbReference type="CDD" id="cd13603">
    <property type="entry name" value="PBP2_TRAP_Siap_TeaA_like"/>
    <property type="match status" value="1"/>
</dbReference>
<comment type="similarity">
    <text evidence="1">Belongs to the bacterial solute-binding protein 7 family.</text>
</comment>
<evidence type="ECO:0000256" key="3">
    <source>
        <dbReference type="ARBA" id="ARBA00022729"/>
    </source>
</evidence>
<evidence type="ECO:0000256" key="2">
    <source>
        <dbReference type="ARBA" id="ARBA00022448"/>
    </source>
</evidence>
<dbReference type="OrthoDB" id="9776801at2"/>
<dbReference type="NCBIfam" id="NF037995">
    <property type="entry name" value="TRAP_S1"/>
    <property type="match status" value="1"/>
</dbReference>
<proteinExistence type="inferred from homology"/>
<evidence type="ECO:0000313" key="6">
    <source>
        <dbReference type="Proteomes" id="UP000030832"/>
    </source>
</evidence>
<dbReference type="AlphaFoldDB" id="A0A0B0IIH1"/>
<feature type="signal peptide" evidence="4">
    <location>
        <begin position="1"/>
        <end position="18"/>
    </location>
</feature>
<feature type="chain" id="PRO_5039713146" evidence="4">
    <location>
        <begin position="19"/>
        <end position="364"/>
    </location>
</feature>
<dbReference type="NCBIfam" id="TIGR00787">
    <property type="entry name" value="dctP"/>
    <property type="match status" value="1"/>
</dbReference>
<dbReference type="InterPro" id="IPR004682">
    <property type="entry name" value="TRAP_DctP"/>
</dbReference>
<keyword evidence="3 4" id="KW-0732">Signal</keyword>
<dbReference type="PIRSF" id="PIRSF006470">
    <property type="entry name" value="DctB"/>
    <property type="match status" value="1"/>
</dbReference>
<dbReference type="GO" id="GO:0030288">
    <property type="term" value="C:outer membrane-bounded periplasmic space"/>
    <property type="evidence" value="ECO:0007669"/>
    <property type="project" value="InterPro"/>
</dbReference>
<keyword evidence="2" id="KW-0813">Transport</keyword>
<dbReference type="Pfam" id="PF03480">
    <property type="entry name" value="DctP"/>
    <property type="match status" value="1"/>
</dbReference>
<gene>
    <name evidence="5" type="ORF">LQ50_15540</name>
</gene>
<dbReference type="EMBL" id="JRJU01000019">
    <property type="protein sequence ID" value="KHF39466.1"/>
    <property type="molecule type" value="Genomic_DNA"/>
</dbReference>
<evidence type="ECO:0000256" key="4">
    <source>
        <dbReference type="SAM" id="SignalP"/>
    </source>
</evidence>
<organism evidence="5 6">
    <name type="scientific">Halalkalibacter okhensis</name>
    <dbReference type="NCBI Taxonomy" id="333138"/>
    <lineage>
        <taxon>Bacteria</taxon>
        <taxon>Bacillati</taxon>
        <taxon>Bacillota</taxon>
        <taxon>Bacilli</taxon>
        <taxon>Bacillales</taxon>
        <taxon>Bacillaceae</taxon>
        <taxon>Halalkalibacter</taxon>
    </lineage>
</organism>
<dbReference type="InterPro" id="IPR018389">
    <property type="entry name" value="DctP_fam"/>
</dbReference>
<comment type="caution">
    <text evidence="5">The sequence shown here is derived from an EMBL/GenBank/DDBJ whole genome shotgun (WGS) entry which is preliminary data.</text>
</comment>
<accession>A0A0B0IIH1</accession>
<dbReference type="RefSeq" id="WP_034630630.1">
    <property type="nucleotide sequence ID" value="NZ_JRJU01000019.1"/>
</dbReference>
<dbReference type="Gene3D" id="3.40.190.170">
    <property type="entry name" value="Bacterial extracellular solute-binding protein, family 7"/>
    <property type="match status" value="1"/>
</dbReference>
<dbReference type="PANTHER" id="PTHR33376">
    <property type="match status" value="1"/>
</dbReference>
<dbReference type="Proteomes" id="UP000030832">
    <property type="component" value="Unassembled WGS sequence"/>
</dbReference>
<sequence length="364" mass="40576">MRKLLMLFVSITFFFALAACGGTETSESAEVDEVDEDEAVGEGVVDASATEFDSREITFSHNQPIESPEHVGAEKFKEVVEELTNGSVTVNVFPASQLGSLREQVEGTQLGEIDITMQPSAVVSPFVDDIKVVDLPYLWPANHAQMYEVLDGEVGQEVLSTLGQGGFEGLGYWPGGFKLFTTGSKEIHQPEDFNGLTMRVMESPLLIAQYEAWGGNAIPVPYAEVYNSLQQGVVDGQENPLQTIYLNNYHEVQENIIESYHGTMTYILMANQAWFSGLPDELKQVILQAEEEGRMAARQTLSDVEDDYRQSIIDSGVNYYELTEEEIEAFRNASLPMHKEVYNKPEQLELLDKIYEAIDLVTTN</sequence>
<keyword evidence="6" id="KW-1185">Reference proteome</keyword>
<dbReference type="STRING" id="333138.LQ50_15540"/>
<evidence type="ECO:0000256" key="1">
    <source>
        <dbReference type="ARBA" id="ARBA00009023"/>
    </source>
</evidence>
<dbReference type="PROSITE" id="PS51257">
    <property type="entry name" value="PROKAR_LIPOPROTEIN"/>
    <property type="match status" value="1"/>
</dbReference>
<dbReference type="PANTHER" id="PTHR33376:SF7">
    <property type="entry name" value="C4-DICARBOXYLATE-BINDING PROTEIN DCTB"/>
    <property type="match status" value="1"/>
</dbReference>
<evidence type="ECO:0000313" key="5">
    <source>
        <dbReference type="EMBL" id="KHF39466.1"/>
    </source>
</evidence>
<dbReference type="GO" id="GO:0055085">
    <property type="term" value="P:transmembrane transport"/>
    <property type="evidence" value="ECO:0007669"/>
    <property type="project" value="InterPro"/>
</dbReference>
<reference evidence="5 6" key="1">
    <citation type="submission" date="2014-09" db="EMBL/GenBank/DDBJ databases">
        <title>Genome sequencing and annotation of Bacillus Okhensis strain Kh10-101T.</title>
        <authorList>
            <person name="Prakash J.S."/>
        </authorList>
    </citation>
    <scope>NUCLEOTIDE SEQUENCE [LARGE SCALE GENOMIC DNA]</scope>
    <source>
        <strain evidence="6">Kh10-101T</strain>
    </source>
</reference>
<protein>
    <submittedName>
        <fullName evidence="5">C4-dicarboxylate ABC transporter substrate-binding protein</fullName>
    </submittedName>
</protein>
<name>A0A0B0IIH1_9BACI</name>
<dbReference type="eggNOG" id="COG1638">
    <property type="taxonomic scope" value="Bacteria"/>
</dbReference>
<dbReference type="InterPro" id="IPR038404">
    <property type="entry name" value="TRAP_DctP_sf"/>
</dbReference>